<dbReference type="GeneID" id="105001538"/>
<dbReference type="OrthoDB" id="61870at2759"/>
<evidence type="ECO:0000313" key="6">
    <source>
        <dbReference type="Proteomes" id="UP000515208"/>
    </source>
</evidence>
<feature type="domain" description="Glycine N-acyltransferase C-terminal" evidence="5">
    <location>
        <begin position="158"/>
        <end position="196"/>
    </location>
</feature>
<name>A0A6P3IYK0_BISBB</name>
<dbReference type="GO" id="GO:0047961">
    <property type="term" value="F:glycine N-acyltransferase activity"/>
    <property type="evidence" value="ECO:0007669"/>
    <property type="project" value="InterPro"/>
</dbReference>
<evidence type="ECO:0000256" key="1">
    <source>
        <dbReference type="ARBA" id="ARBA00022679"/>
    </source>
</evidence>
<keyword evidence="1 3" id="KW-0808">Transferase</keyword>
<dbReference type="AlphaFoldDB" id="A0A6P3IYK0"/>
<evidence type="ECO:0000313" key="7">
    <source>
        <dbReference type="RefSeq" id="XP_010856170.1"/>
    </source>
</evidence>
<dbReference type="InterPro" id="IPR010313">
    <property type="entry name" value="Glycine_N-acyltransferase"/>
</dbReference>
<dbReference type="PANTHER" id="PTHR15298">
    <property type="entry name" value="L-COA N-ACYLTRANSFERASE-RELATED"/>
    <property type="match status" value="1"/>
</dbReference>
<evidence type="ECO:0000256" key="2">
    <source>
        <dbReference type="ARBA" id="ARBA00023315"/>
    </source>
</evidence>
<dbReference type="EC" id="2.3.1.-" evidence="3"/>
<dbReference type="KEGG" id="bbis:105001538"/>
<dbReference type="Pfam" id="PF08444">
    <property type="entry name" value="Gly_acyl_tr_C"/>
    <property type="match status" value="1"/>
</dbReference>
<keyword evidence="2 3" id="KW-0012">Acyltransferase</keyword>
<dbReference type="GO" id="GO:0005739">
    <property type="term" value="C:mitochondrion"/>
    <property type="evidence" value="ECO:0007669"/>
    <property type="project" value="InterPro"/>
</dbReference>
<accession>A0A6P3IYK0</accession>
<feature type="domain" description="Glycine N-acyltransferase N-terminal" evidence="4">
    <location>
        <begin position="19"/>
        <end position="51"/>
    </location>
</feature>
<dbReference type="InterPro" id="IPR015938">
    <property type="entry name" value="Glycine_N-acyltransferase_N"/>
</dbReference>
<evidence type="ECO:0000259" key="4">
    <source>
        <dbReference type="Pfam" id="PF06021"/>
    </source>
</evidence>
<reference evidence="7" key="1">
    <citation type="submission" date="2025-08" db="UniProtKB">
        <authorList>
            <consortium name="RefSeq"/>
        </authorList>
    </citation>
    <scope>IDENTIFICATION</scope>
    <source>
        <tissue evidence="7">Blood</tissue>
    </source>
</reference>
<evidence type="ECO:0000259" key="5">
    <source>
        <dbReference type="Pfam" id="PF08444"/>
    </source>
</evidence>
<sequence length="200" mass="23100">MAPMASEVRANLTRGWTPALFHIRNKNPFNLEVLVDAWPEYQTVVIRPQKEIVIRGARTQCCLQWPPGASQQQGADRRLGAQQALRPGASVGSGAMAPQDVMLILQMRKRSLRKETFQKIFLNVLRARLVNEHWELGKNEKSLKYVECCLQNFEGFEKKKPFYIHVAKDKEKTQQILLSFGFKNVLCGWHQWKCTPKKYC</sequence>
<comment type="similarity">
    <text evidence="3">Belongs to the glycine N-acyltransferase family.</text>
</comment>
<evidence type="ECO:0000256" key="3">
    <source>
        <dbReference type="RuleBase" id="RU368002"/>
    </source>
</evidence>
<gene>
    <name evidence="7" type="primary">LOC105001538</name>
</gene>
<proteinExistence type="inferred from homology"/>
<dbReference type="RefSeq" id="XP_010856170.1">
    <property type="nucleotide sequence ID" value="XM_010857868.1"/>
</dbReference>
<feature type="domain" description="Glycine N-acyltransferase N-terminal" evidence="4">
    <location>
        <begin position="108"/>
        <end position="153"/>
    </location>
</feature>
<dbReference type="Pfam" id="PF06021">
    <property type="entry name" value="Gly_acyl_tr_N"/>
    <property type="match status" value="2"/>
</dbReference>
<protein>
    <recommendedName>
        <fullName evidence="3">Glycine N-acyltransferase-like protein</fullName>
        <ecNumber evidence="3">2.3.1.-</ecNumber>
    </recommendedName>
</protein>
<dbReference type="InterPro" id="IPR013652">
    <property type="entry name" value="Glycine_N-acyltransferase_C"/>
</dbReference>
<organism evidence="6 7">
    <name type="scientific">Bison bison bison</name>
    <name type="common">North American plains bison</name>
    <dbReference type="NCBI Taxonomy" id="43346"/>
    <lineage>
        <taxon>Eukaryota</taxon>
        <taxon>Metazoa</taxon>
        <taxon>Chordata</taxon>
        <taxon>Craniata</taxon>
        <taxon>Vertebrata</taxon>
        <taxon>Euteleostomi</taxon>
        <taxon>Mammalia</taxon>
        <taxon>Eutheria</taxon>
        <taxon>Laurasiatheria</taxon>
        <taxon>Artiodactyla</taxon>
        <taxon>Ruminantia</taxon>
        <taxon>Pecora</taxon>
        <taxon>Bovidae</taxon>
        <taxon>Bovinae</taxon>
        <taxon>Bison</taxon>
    </lineage>
</organism>
<dbReference type="PANTHER" id="PTHR15298:SF4">
    <property type="entry name" value="GLYCINE N-ACYLTRANSFERASE-LIKE PROTEIN 2"/>
    <property type="match status" value="1"/>
</dbReference>
<dbReference type="Proteomes" id="UP000515208">
    <property type="component" value="Unplaced"/>
</dbReference>
<keyword evidence="6" id="KW-1185">Reference proteome</keyword>